<reference evidence="2" key="1">
    <citation type="submission" date="2021-05" db="EMBL/GenBank/DDBJ databases">
        <authorList>
            <person name="Alioto T."/>
            <person name="Alioto T."/>
            <person name="Gomez Garrido J."/>
        </authorList>
    </citation>
    <scope>NUCLEOTIDE SEQUENCE</scope>
</reference>
<organism evidence="2">
    <name type="scientific">Cacopsylla melanoneura</name>
    <dbReference type="NCBI Taxonomy" id="428564"/>
    <lineage>
        <taxon>Eukaryota</taxon>
        <taxon>Metazoa</taxon>
        <taxon>Ecdysozoa</taxon>
        <taxon>Arthropoda</taxon>
        <taxon>Hexapoda</taxon>
        <taxon>Insecta</taxon>
        <taxon>Pterygota</taxon>
        <taxon>Neoptera</taxon>
        <taxon>Paraneoptera</taxon>
        <taxon>Hemiptera</taxon>
        <taxon>Sternorrhyncha</taxon>
        <taxon>Psylloidea</taxon>
        <taxon>Psyllidae</taxon>
        <taxon>Psyllinae</taxon>
        <taxon>Cacopsylla</taxon>
    </lineage>
</organism>
<keyword evidence="1" id="KW-1133">Transmembrane helix</keyword>
<dbReference type="AlphaFoldDB" id="A0A8D8Z8N2"/>
<evidence type="ECO:0000256" key="1">
    <source>
        <dbReference type="SAM" id="Phobius"/>
    </source>
</evidence>
<evidence type="ECO:0000313" key="2">
    <source>
        <dbReference type="EMBL" id="CAG6742984.1"/>
    </source>
</evidence>
<proteinExistence type="predicted"/>
<keyword evidence="1" id="KW-0472">Membrane</keyword>
<feature type="transmembrane region" description="Helical" evidence="1">
    <location>
        <begin position="54"/>
        <end position="76"/>
    </location>
</feature>
<protein>
    <submittedName>
        <fullName evidence="2">Uncharacterized protein</fullName>
    </submittedName>
</protein>
<sequence>MNFNLSPLFSSEQVYMKSYQKRSLFCHLELFVSFCFYVLLNVTRISELYVSQSLSYQTNSSCKLSLVIFFVTFKVLSKRKKHSQNNKYVRFSFLLSLYCTPSS</sequence>
<keyword evidence="1" id="KW-0812">Transmembrane</keyword>
<accession>A0A8D8Z8N2</accession>
<dbReference type="EMBL" id="HBUF01441723">
    <property type="protein sequence ID" value="CAG6742984.1"/>
    <property type="molecule type" value="Transcribed_RNA"/>
</dbReference>
<feature type="transmembrane region" description="Helical" evidence="1">
    <location>
        <begin position="24"/>
        <end position="42"/>
    </location>
</feature>
<name>A0A8D8Z8N2_9HEMI</name>